<protein>
    <submittedName>
        <fullName evidence="1">Uncharacterized protein</fullName>
    </submittedName>
</protein>
<organism evidence="1 2">
    <name type="scientific">Devosia psychrophila</name>
    <dbReference type="NCBI Taxonomy" id="728005"/>
    <lineage>
        <taxon>Bacteria</taxon>
        <taxon>Pseudomonadati</taxon>
        <taxon>Pseudomonadota</taxon>
        <taxon>Alphaproteobacteria</taxon>
        <taxon>Hyphomicrobiales</taxon>
        <taxon>Devosiaceae</taxon>
        <taxon>Devosia</taxon>
    </lineage>
</organism>
<dbReference type="STRING" id="728005.SAMN04488059_1497"/>
<dbReference type="AlphaFoldDB" id="A0A1I1RW28"/>
<reference evidence="1 2" key="1">
    <citation type="submission" date="2016-10" db="EMBL/GenBank/DDBJ databases">
        <authorList>
            <person name="de Groot N.N."/>
        </authorList>
    </citation>
    <scope>NUCLEOTIDE SEQUENCE [LARGE SCALE GENOMIC DNA]</scope>
    <source>
        <strain evidence="1 2">CGMCC 1.10210</strain>
    </source>
</reference>
<accession>A0A1I1RW28</accession>
<evidence type="ECO:0000313" key="2">
    <source>
        <dbReference type="Proteomes" id="UP000182258"/>
    </source>
</evidence>
<evidence type="ECO:0000313" key="1">
    <source>
        <dbReference type="EMBL" id="SFD38536.1"/>
    </source>
</evidence>
<gene>
    <name evidence="1" type="ORF">SAMN04488059_1497</name>
</gene>
<dbReference type="Proteomes" id="UP000182258">
    <property type="component" value="Unassembled WGS sequence"/>
</dbReference>
<sequence>MLLRVSVTDRCLSSCRRREEGFARVADLLASEDDRTVEDLTDKEKDLLAKFREDIPTALLIGASEIQWMFQFELTKYLKHKRAAYHKAGKPKDFFFKAYKRDTFRTYIEYLCNSKCAYCETYYYSARPGGHRALQAWTRC</sequence>
<dbReference type="EMBL" id="FOMB01000049">
    <property type="protein sequence ID" value="SFD38536.1"/>
    <property type="molecule type" value="Genomic_DNA"/>
</dbReference>
<dbReference type="RefSeq" id="WP_074797864.1">
    <property type="nucleotide sequence ID" value="NZ_FOMB01000049.1"/>
</dbReference>
<proteinExistence type="predicted"/>
<name>A0A1I1RW28_9HYPH</name>